<evidence type="ECO:0000256" key="1">
    <source>
        <dbReference type="ARBA" id="ARBA00006484"/>
    </source>
</evidence>
<evidence type="ECO:0000313" key="3">
    <source>
        <dbReference type="EMBL" id="KAK7061040.1"/>
    </source>
</evidence>
<dbReference type="EMBL" id="JAYKXP010000002">
    <property type="protein sequence ID" value="KAK7061040.1"/>
    <property type="molecule type" value="Genomic_DNA"/>
</dbReference>
<gene>
    <name evidence="3" type="ORF">VNI00_000775</name>
</gene>
<evidence type="ECO:0000256" key="2">
    <source>
        <dbReference type="ARBA" id="ARBA00023002"/>
    </source>
</evidence>
<dbReference type="AlphaFoldDB" id="A0AAW0E9V7"/>
<dbReference type="InterPro" id="IPR002347">
    <property type="entry name" value="SDR_fam"/>
</dbReference>
<dbReference type="PANTHER" id="PTHR43976:SF16">
    <property type="entry name" value="SHORT-CHAIN DEHYDROGENASE_REDUCTASE FAMILY PROTEIN"/>
    <property type="match status" value="1"/>
</dbReference>
<evidence type="ECO:0008006" key="5">
    <source>
        <dbReference type="Google" id="ProtNLM"/>
    </source>
</evidence>
<comment type="caution">
    <text evidence="3">The sequence shown here is derived from an EMBL/GenBank/DDBJ whole genome shotgun (WGS) entry which is preliminary data.</text>
</comment>
<comment type="similarity">
    <text evidence="1">Belongs to the short-chain dehydrogenases/reductases (SDR) family.</text>
</comment>
<dbReference type="InterPro" id="IPR036291">
    <property type="entry name" value="NAD(P)-bd_dom_sf"/>
</dbReference>
<protein>
    <recommendedName>
        <fullName evidence="5">Short-chain dehydrogenase/reductase SDR</fullName>
    </recommendedName>
</protein>
<accession>A0AAW0E9V7</accession>
<dbReference type="SUPFAM" id="SSF51735">
    <property type="entry name" value="NAD(P)-binding Rossmann-fold domains"/>
    <property type="match status" value="1"/>
</dbReference>
<dbReference type="Gene3D" id="3.40.50.720">
    <property type="entry name" value="NAD(P)-binding Rossmann-like Domain"/>
    <property type="match status" value="1"/>
</dbReference>
<dbReference type="InterPro" id="IPR051911">
    <property type="entry name" value="SDR_oxidoreductase"/>
</dbReference>
<dbReference type="PRINTS" id="PR00081">
    <property type="entry name" value="GDHRDH"/>
</dbReference>
<sequence>MSDSASPVILITGCSTGFGRSLALEALSRGLRVIATARRLETIADLEEKGAKTLSLDVTAPAEQLEEFAKKAIGAFLEDIKAQFDTNFFSVINLTTKFLPHFRSRKTGTIVNISSQGAYLALSGGGIYCASKAALDSRCGPKELAPFGIRTMTVNLGAYRTAVAGSNTKKPAKEIDGYNDAHEFLSIFQERSGQEPGDPAKAVKKLLDLVLTSKELPARFTLGDDAIAYGEDTPGKAERA</sequence>
<keyword evidence="4" id="KW-1185">Reference proteome</keyword>
<dbReference type="Pfam" id="PF00106">
    <property type="entry name" value="adh_short"/>
    <property type="match status" value="2"/>
</dbReference>
<dbReference type="GO" id="GO:0016491">
    <property type="term" value="F:oxidoreductase activity"/>
    <property type="evidence" value="ECO:0007669"/>
    <property type="project" value="UniProtKB-KW"/>
</dbReference>
<reference evidence="3 4" key="1">
    <citation type="submission" date="2024-01" db="EMBL/GenBank/DDBJ databases">
        <title>A draft genome for a cacao thread blight-causing isolate of Paramarasmius palmivorus.</title>
        <authorList>
            <person name="Baruah I.K."/>
            <person name="Bukari Y."/>
            <person name="Amoako-Attah I."/>
            <person name="Meinhardt L.W."/>
            <person name="Bailey B.A."/>
            <person name="Cohen S.P."/>
        </authorList>
    </citation>
    <scope>NUCLEOTIDE SEQUENCE [LARGE SCALE GENOMIC DNA]</scope>
    <source>
        <strain evidence="3 4">GH-12</strain>
    </source>
</reference>
<proteinExistence type="inferred from homology"/>
<dbReference type="PANTHER" id="PTHR43976">
    <property type="entry name" value="SHORT CHAIN DEHYDROGENASE"/>
    <property type="match status" value="1"/>
</dbReference>
<keyword evidence="2" id="KW-0560">Oxidoreductase</keyword>
<evidence type="ECO:0000313" key="4">
    <source>
        <dbReference type="Proteomes" id="UP001383192"/>
    </source>
</evidence>
<name>A0AAW0E9V7_9AGAR</name>
<dbReference type="Proteomes" id="UP001383192">
    <property type="component" value="Unassembled WGS sequence"/>
</dbReference>
<organism evidence="3 4">
    <name type="scientific">Paramarasmius palmivorus</name>
    <dbReference type="NCBI Taxonomy" id="297713"/>
    <lineage>
        <taxon>Eukaryota</taxon>
        <taxon>Fungi</taxon>
        <taxon>Dikarya</taxon>
        <taxon>Basidiomycota</taxon>
        <taxon>Agaricomycotina</taxon>
        <taxon>Agaricomycetes</taxon>
        <taxon>Agaricomycetidae</taxon>
        <taxon>Agaricales</taxon>
        <taxon>Marasmiineae</taxon>
        <taxon>Marasmiaceae</taxon>
        <taxon>Paramarasmius</taxon>
    </lineage>
</organism>